<dbReference type="Proteomes" id="UP001066276">
    <property type="component" value="Chromosome 5"/>
</dbReference>
<keyword evidence="3" id="KW-1185">Reference proteome</keyword>
<evidence type="ECO:0000313" key="2">
    <source>
        <dbReference type="EMBL" id="KAJ1157216.1"/>
    </source>
</evidence>
<feature type="region of interest" description="Disordered" evidence="1">
    <location>
        <begin position="59"/>
        <end position="91"/>
    </location>
</feature>
<gene>
    <name evidence="2" type="ORF">NDU88_009931</name>
</gene>
<reference evidence="2" key="1">
    <citation type="journal article" date="2022" name="bioRxiv">
        <title>Sequencing and chromosome-scale assembly of the giantPleurodeles waltlgenome.</title>
        <authorList>
            <person name="Brown T."/>
            <person name="Elewa A."/>
            <person name="Iarovenko S."/>
            <person name="Subramanian E."/>
            <person name="Araus A.J."/>
            <person name="Petzold A."/>
            <person name="Susuki M."/>
            <person name="Suzuki K.-i.T."/>
            <person name="Hayashi T."/>
            <person name="Toyoda A."/>
            <person name="Oliveira C."/>
            <person name="Osipova E."/>
            <person name="Leigh N.D."/>
            <person name="Simon A."/>
            <person name="Yun M.H."/>
        </authorList>
    </citation>
    <scope>NUCLEOTIDE SEQUENCE</scope>
    <source>
        <strain evidence="2">20211129_DDA</strain>
        <tissue evidence="2">Liver</tissue>
    </source>
</reference>
<dbReference type="AlphaFoldDB" id="A0AAV7RXI9"/>
<sequence>MRCSHCSRCGQDGSWFLLALLSGEYHLSSLKRRCDPHTPDPRLQLPALLKSPPNILSFRGSPLAGSTARGTQQRAQRARKNLHPTINPTAMAEDDPMLGYVL</sequence>
<evidence type="ECO:0000313" key="3">
    <source>
        <dbReference type="Proteomes" id="UP001066276"/>
    </source>
</evidence>
<evidence type="ECO:0000256" key="1">
    <source>
        <dbReference type="SAM" id="MobiDB-lite"/>
    </source>
</evidence>
<dbReference type="EMBL" id="JANPWB010000009">
    <property type="protein sequence ID" value="KAJ1157216.1"/>
    <property type="molecule type" value="Genomic_DNA"/>
</dbReference>
<accession>A0AAV7RXI9</accession>
<protein>
    <submittedName>
        <fullName evidence="2">Uncharacterized protein</fullName>
    </submittedName>
</protein>
<organism evidence="2 3">
    <name type="scientific">Pleurodeles waltl</name>
    <name type="common">Iberian ribbed newt</name>
    <dbReference type="NCBI Taxonomy" id="8319"/>
    <lineage>
        <taxon>Eukaryota</taxon>
        <taxon>Metazoa</taxon>
        <taxon>Chordata</taxon>
        <taxon>Craniata</taxon>
        <taxon>Vertebrata</taxon>
        <taxon>Euteleostomi</taxon>
        <taxon>Amphibia</taxon>
        <taxon>Batrachia</taxon>
        <taxon>Caudata</taxon>
        <taxon>Salamandroidea</taxon>
        <taxon>Salamandridae</taxon>
        <taxon>Pleurodelinae</taxon>
        <taxon>Pleurodeles</taxon>
    </lineage>
</organism>
<proteinExistence type="predicted"/>
<name>A0AAV7RXI9_PLEWA</name>
<comment type="caution">
    <text evidence="2">The sequence shown here is derived from an EMBL/GenBank/DDBJ whole genome shotgun (WGS) entry which is preliminary data.</text>
</comment>